<keyword evidence="4" id="KW-1003">Cell membrane</keyword>
<sequence length="491" mass="54065">MFLQLKNITKRYPGVVALNDVSLDVIEGEVHALVGENGAGKSTLIKTCTGAITPNEGSVVIQGQEFTSLTPKVSEQMGVSVIYQEFNLVDELSVAENIFLGRAIRKGLVIDRKAMENKAAEIFKQFDIKIDPAELVGNLTVGYQQLVEIAKAVSQDAKMLIMDEPSAPLTQTEVEALYVMVEKLKAAGVTIVYISHRMDEIFRLSDRITVLRDGEKVKTMNTSDTNLDDLVTLMVGRELTATYPSRNKCISDEVLLKVENLSGNGVENINLEIRKGEVLGLAGLIGAGRTELAELLFGVKHKTGGRVILEGQEVNPSIPKDAIKDGIALVPEDRKKLGALLDVDIRGNISISILDRISKFFTIDQKEERRIADHYRDAIRIKTPNLEQKIKNLSGGNQQKVIIAKWLATEPSLVIFDEPTRGIDVGAKSEIYALVNSLVESGKAVLMISSEMEEVMGMSDRILVLHEGKITGELDRSEFNQEKIMSYASRN</sequence>
<dbReference type="InterPro" id="IPR050107">
    <property type="entry name" value="ABC_carbohydrate_import_ATPase"/>
</dbReference>
<evidence type="ECO:0000256" key="5">
    <source>
        <dbReference type="ARBA" id="ARBA00022597"/>
    </source>
</evidence>
<dbReference type="CDD" id="cd03216">
    <property type="entry name" value="ABC_Carb_Monos_I"/>
    <property type="match status" value="1"/>
</dbReference>
<evidence type="ECO:0000256" key="7">
    <source>
        <dbReference type="ARBA" id="ARBA00022741"/>
    </source>
</evidence>
<evidence type="ECO:0000256" key="4">
    <source>
        <dbReference type="ARBA" id="ARBA00022475"/>
    </source>
</evidence>
<evidence type="ECO:0000256" key="10">
    <source>
        <dbReference type="ARBA" id="ARBA00023136"/>
    </source>
</evidence>
<keyword evidence="13" id="KW-1185">Reference proteome</keyword>
<dbReference type="FunFam" id="3.40.50.300:FF:000127">
    <property type="entry name" value="Ribose import ATP-binding protein RbsA"/>
    <property type="match status" value="1"/>
</dbReference>
<dbReference type="InterPro" id="IPR003439">
    <property type="entry name" value="ABC_transporter-like_ATP-bd"/>
</dbReference>
<dbReference type="PROSITE" id="PS00211">
    <property type="entry name" value="ABC_TRANSPORTER_1"/>
    <property type="match status" value="1"/>
</dbReference>
<dbReference type="Gene3D" id="3.40.50.300">
    <property type="entry name" value="P-loop containing nucleotide triphosphate hydrolases"/>
    <property type="match status" value="2"/>
</dbReference>
<comment type="caution">
    <text evidence="12">The sequence shown here is derived from an EMBL/GenBank/DDBJ whole genome shotgun (WGS) entry which is preliminary data.</text>
</comment>
<evidence type="ECO:0000313" key="13">
    <source>
        <dbReference type="Proteomes" id="UP000634206"/>
    </source>
</evidence>
<dbReference type="SMART" id="SM00382">
    <property type="entry name" value="AAA"/>
    <property type="match status" value="2"/>
</dbReference>
<dbReference type="InterPro" id="IPR027417">
    <property type="entry name" value="P-loop_NTPase"/>
</dbReference>
<keyword evidence="8 12" id="KW-0067">ATP-binding</keyword>
<accession>A0AAE2VDW3</accession>
<keyword evidence="7" id="KW-0547">Nucleotide-binding</keyword>
<dbReference type="GO" id="GO:0005524">
    <property type="term" value="F:ATP binding"/>
    <property type="evidence" value="ECO:0007669"/>
    <property type="project" value="UniProtKB-KW"/>
</dbReference>
<evidence type="ECO:0000256" key="3">
    <source>
        <dbReference type="ARBA" id="ARBA00022448"/>
    </source>
</evidence>
<dbReference type="Proteomes" id="UP000634206">
    <property type="component" value="Unassembled WGS sequence"/>
</dbReference>
<keyword evidence="5" id="KW-0762">Sugar transport</keyword>
<evidence type="ECO:0000256" key="2">
    <source>
        <dbReference type="ARBA" id="ARBA00004533"/>
    </source>
</evidence>
<keyword evidence="9" id="KW-1278">Translocase</keyword>
<protein>
    <submittedName>
        <fullName evidence="12">Sugar ABC transporter ATP-binding protein</fullName>
    </submittedName>
</protein>
<keyword evidence="3" id="KW-0813">Transport</keyword>
<dbReference type="GO" id="GO:0016887">
    <property type="term" value="F:ATP hydrolysis activity"/>
    <property type="evidence" value="ECO:0007669"/>
    <property type="project" value="InterPro"/>
</dbReference>
<reference evidence="12" key="1">
    <citation type="submission" date="2021-01" db="EMBL/GenBank/DDBJ databases">
        <title>Modified the classification status of verrucomicrobia.</title>
        <authorList>
            <person name="Feng X."/>
        </authorList>
    </citation>
    <scope>NUCLEOTIDE SEQUENCE</scope>
    <source>
        <strain evidence="12">5K15</strain>
    </source>
</reference>
<dbReference type="Pfam" id="PF00005">
    <property type="entry name" value="ABC_tran"/>
    <property type="match status" value="2"/>
</dbReference>
<proteinExistence type="predicted"/>
<evidence type="ECO:0000256" key="8">
    <source>
        <dbReference type="ARBA" id="ARBA00022840"/>
    </source>
</evidence>
<evidence type="ECO:0000256" key="9">
    <source>
        <dbReference type="ARBA" id="ARBA00022967"/>
    </source>
</evidence>
<keyword evidence="10" id="KW-0472">Membrane</keyword>
<dbReference type="EMBL" id="JAENIG010000013">
    <property type="protein sequence ID" value="MBK1856406.1"/>
    <property type="molecule type" value="Genomic_DNA"/>
</dbReference>
<dbReference type="GO" id="GO:0005886">
    <property type="term" value="C:plasma membrane"/>
    <property type="evidence" value="ECO:0007669"/>
    <property type="project" value="UniProtKB-SubCell"/>
</dbReference>
<evidence type="ECO:0000259" key="11">
    <source>
        <dbReference type="PROSITE" id="PS50893"/>
    </source>
</evidence>
<dbReference type="CDD" id="cd03215">
    <property type="entry name" value="ABC_Carb_Monos_II"/>
    <property type="match status" value="1"/>
</dbReference>
<dbReference type="InterPro" id="IPR003593">
    <property type="entry name" value="AAA+_ATPase"/>
</dbReference>
<keyword evidence="6" id="KW-0677">Repeat</keyword>
<evidence type="ECO:0000256" key="1">
    <source>
        <dbReference type="ARBA" id="ARBA00004202"/>
    </source>
</evidence>
<feature type="domain" description="ABC transporter" evidence="11">
    <location>
        <begin position="250"/>
        <end position="488"/>
    </location>
</feature>
<feature type="domain" description="ABC transporter" evidence="11">
    <location>
        <begin position="3"/>
        <end position="238"/>
    </location>
</feature>
<dbReference type="PANTHER" id="PTHR43790">
    <property type="entry name" value="CARBOHYDRATE TRANSPORT ATP-BINDING PROTEIN MG119-RELATED"/>
    <property type="match status" value="1"/>
</dbReference>
<dbReference type="PROSITE" id="PS50893">
    <property type="entry name" value="ABC_TRANSPORTER_2"/>
    <property type="match status" value="2"/>
</dbReference>
<dbReference type="RefSeq" id="WP_309491027.1">
    <property type="nucleotide sequence ID" value="NZ_JAENIG010000013.1"/>
</dbReference>
<dbReference type="FunFam" id="3.40.50.300:FF:000126">
    <property type="entry name" value="Galactose/methyl galactoside import ATP-binding protein MglA"/>
    <property type="match status" value="1"/>
</dbReference>
<evidence type="ECO:0000313" key="12">
    <source>
        <dbReference type="EMBL" id="MBK1856406.1"/>
    </source>
</evidence>
<evidence type="ECO:0000256" key="6">
    <source>
        <dbReference type="ARBA" id="ARBA00022737"/>
    </source>
</evidence>
<dbReference type="InterPro" id="IPR017871">
    <property type="entry name" value="ABC_transporter-like_CS"/>
</dbReference>
<comment type="subcellular location">
    <subcellularLocation>
        <location evidence="2">Cell inner membrane</location>
    </subcellularLocation>
    <subcellularLocation>
        <location evidence="1">Cell membrane</location>
        <topology evidence="1">Peripheral membrane protein</topology>
    </subcellularLocation>
</comment>
<gene>
    <name evidence="12" type="ORF">JIN83_15645</name>
</gene>
<name>A0AAE2VDW3_9BACT</name>
<dbReference type="PANTHER" id="PTHR43790:SF3">
    <property type="entry name" value="D-ALLOSE IMPORT ATP-BINDING PROTEIN ALSA-RELATED"/>
    <property type="match status" value="1"/>
</dbReference>
<dbReference type="SUPFAM" id="SSF52540">
    <property type="entry name" value="P-loop containing nucleoside triphosphate hydrolases"/>
    <property type="match status" value="2"/>
</dbReference>
<organism evidence="12 13">
    <name type="scientific">Oceaniferula flava</name>
    <dbReference type="NCBI Taxonomy" id="2800421"/>
    <lineage>
        <taxon>Bacteria</taxon>
        <taxon>Pseudomonadati</taxon>
        <taxon>Verrucomicrobiota</taxon>
        <taxon>Verrucomicrobiia</taxon>
        <taxon>Verrucomicrobiales</taxon>
        <taxon>Verrucomicrobiaceae</taxon>
        <taxon>Oceaniferula</taxon>
    </lineage>
</organism>
<dbReference type="GO" id="GO:0015749">
    <property type="term" value="P:monosaccharide transmembrane transport"/>
    <property type="evidence" value="ECO:0007669"/>
    <property type="project" value="UniProtKB-ARBA"/>
</dbReference>
<dbReference type="AlphaFoldDB" id="A0AAE2VDW3"/>